<dbReference type="RefSeq" id="XP_040715429.1">
    <property type="nucleotide sequence ID" value="XM_040860272.1"/>
</dbReference>
<dbReference type="EMBL" id="MCFJ01000007">
    <property type="protein sequence ID" value="ORY64015.1"/>
    <property type="molecule type" value="Genomic_DNA"/>
</dbReference>
<dbReference type="AlphaFoldDB" id="A0A1Y2DZG8"/>
<dbReference type="Proteomes" id="UP000193689">
    <property type="component" value="Unassembled WGS sequence"/>
</dbReference>
<proteinExistence type="predicted"/>
<organism evidence="1 2">
    <name type="scientific">Pseudomassariella vexata</name>
    <dbReference type="NCBI Taxonomy" id="1141098"/>
    <lineage>
        <taxon>Eukaryota</taxon>
        <taxon>Fungi</taxon>
        <taxon>Dikarya</taxon>
        <taxon>Ascomycota</taxon>
        <taxon>Pezizomycotina</taxon>
        <taxon>Sordariomycetes</taxon>
        <taxon>Xylariomycetidae</taxon>
        <taxon>Amphisphaeriales</taxon>
        <taxon>Pseudomassariaceae</taxon>
        <taxon>Pseudomassariella</taxon>
    </lineage>
</organism>
<evidence type="ECO:0000313" key="1">
    <source>
        <dbReference type="EMBL" id="ORY64015.1"/>
    </source>
</evidence>
<gene>
    <name evidence="1" type="ORF">BCR38DRAFT_433743</name>
</gene>
<comment type="caution">
    <text evidence="1">The sequence shown here is derived from an EMBL/GenBank/DDBJ whole genome shotgun (WGS) entry which is preliminary data.</text>
</comment>
<protein>
    <submittedName>
        <fullName evidence="1">Uncharacterized protein</fullName>
    </submittedName>
</protein>
<dbReference type="PROSITE" id="PS51257">
    <property type="entry name" value="PROKAR_LIPOPROTEIN"/>
    <property type="match status" value="1"/>
</dbReference>
<dbReference type="GeneID" id="63776484"/>
<accession>A0A1Y2DZG8</accession>
<sequence length="117" mass="13227">MITRRPITTTAYKFSPPLILVWVSCLFGATHITPLNSISGQNSSIHRLRLPLPARHFKKRLSIDRAVISWYEVGPDRYITVSISHSRVEHGYIDTIGRWFPGVHSQTDIGSDNVLMG</sequence>
<name>A0A1Y2DZG8_9PEZI</name>
<reference evidence="1 2" key="1">
    <citation type="submission" date="2016-07" db="EMBL/GenBank/DDBJ databases">
        <title>Pervasive Adenine N6-methylation of Active Genes in Fungi.</title>
        <authorList>
            <consortium name="DOE Joint Genome Institute"/>
            <person name="Mondo S.J."/>
            <person name="Dannebaum R.O."/>
            <person name="Kuo R.C."/>
            <person name="Labutti K."/>
            <person name="Haridas S."/>
            <person name="Kuo A."/>
            <person name="Salamov A."/>
            <person name="Ahrendt S.R."/>
            <person name="Lipzen A."/>
            <person name="Sullivan W."/>
            <person name="Andreopoulos W.B."/>
            <person name="Clum A."/>
            <person name="Lindquist E."/>
            <person name="Daum C."/>
            <person name="Ramamoorthy G.K."/>
            <person name="Gryganskyi A."/>
            <person name="Culley D."/>
            <person name="Magnuson J.K."/>
            <person name="James T.Y."/>
            <person name="O'Malley M.A."/>
            <person name="Stajich J.E."/>
            <person name="Spatafora J.W."/>
            <person name="Visel A."/>
            <person name="Grigoriev I.V."/>
        </authorList>
    </citation>
    <scope>NUCLEOTIDE SEQUENCE [LARGE SCALE GENOMIC DNA]</scope>
    <source>
        <strain evidence="1 2">CBS 129021</strain>
    </source>
</reference>
<keyword evidence="2" id="KW-1185">Reference proteome</keyword>
<evidence type="ECO:0000313" key="2">
    <source>
        <dbReference type="Proteomes" id="UP000193689"/>
    </source>
</evidence>
<dbReference type="InParanoid" id="A0A1Y2DZG8"/>